<name>A0A1I0HTT3_9RHOB</name>
<evidence type="ECO:0000256" key="1">
    <source>
        <dbReference type="ARBA" id="ARBA00023015"/>
    </source>
</evidence>
<dbReference type="Proteomes" id="UP000199180">
    <property type="component" value="Unassembled WGS sequence"/>
</dbReference>
<dbReference type="SUPFAM" id="SSF46785">
    <property type="entry name" value="Winged helix' DNA-binding domain"/>
    <property type="match status" value="1"/>
</dbReference>
<evidence type="ECO:0000256" key="2">
    <source>
        <dbReference type="ARBA" id="ARBA00023125"/>
    </source>
</evidence>
<dbReference type="InterPro" id="IPR050397">
    <property type="entry name" value="Env_Response_Regulators"/>
</dbReference>
<gene>
    <name evidence="6" type="ORF">SAMN04489858_11291</name>
</gene>
<keyword evidence="6" id="KW-0808">Transferase</keyword>
<reference evidence="6 7" key="1">
    <citation type="submission" date="2016-10" db="EMBL/GenBank/DDBJ databases">
        <authorList>
            <person name="de Groot N.N."/>
        </authorList>
    </citation>
    <scope>NUCLEOTIDE SEQUENCE [LARGE SCALE GENOMIC DNA]</scope>
    <source>
        <strain evidence="6 7">DSM 17862</strain>
    </source>
</reference>
<dbReference type="GO" id="GO:0003700">
    <property type="term" value="F:DNA-binding transcription factor activity"/>
    <property type="evidence" value="ECO:0007669"/>
    <property type="project" value="TreeGrafter"/>
</dbReference>
<evidence type="ECO:0000259" key="4">
    <source>
        <dbReference type="PROSITE" id="PS50042"/>
    </source>
</evidence>
<dbReference type="Pfam" id="PF00027">
    <property type="entry name" value="cNMP_binding"/>
    <property type="match status" value="1"/>
</dbReference>
<dbReference type="InterPro" id="IPR036390">
    <property type="entry name" value="WH_DNA-bd_sf"/>
</dbReference>
<feature type="domain" description="HTH crp-type" evidence="5">
    <location>
        <begin position="148"/>
        <end position="222"/>
    </location>
</feature>
<feature type="domain" description="Cyclic nucleotide-binding" evidence="4">
    <location>
        <begin position="33"/>
        <end position="84"/>
    </location>
</feature>
<dbReference type="AlphaFoldDB" id="A0A1I0HTT3"/>
<dbReference type="PRINTS" id="PR00034">
    <property type="entry name" value="HTHCRP"/>
</dbReference>
<dbReference type="InterPro" id="IPR000595">
    <property type="entry name" value="cNMP-bd_dom"/>
</dbReference>
<evidence type="ECO:0000313" key="6">
    <source>
        <dbReference type="EMBL" id="SET86737.1"/>
    </source>
</evidence>
<dbReference type="CDD" id="cd00038">
    <property type="entry name" value="CAP_ED"/>
    <property type="match status" value="1"/>
</dbReference>
<dbReference type="InterPro" id="IPR012318">
    <property type="entry name" value="HTH_CRP"/>
</dbReference>
<dbReference type="SMART" id="SM00419">
    <property type="entry name" value="HTH_CRP"/>
    <property type="match status" value="1"/>
</dbReference>
<evidence type="ECO:0000313" key="7">
    <source>
        <dbReference type="Proteomes" id="UP000199180"/>
    </source>
</evidence>
<dbReference type="Gene3D" id="2.60.120.10">
    <property type="entry name" value="Jelly Rolls"/>
    <property type="match status" value="1"/>
</dbReference>
<keyword evidence="3" id="KW-0804">Transcription</keyword>
<keyword evidence="6" id="KW-0418">Kinase</keyword>
<keyword evidence="7" id="KW-1185">Reference proteome</keyword>
<dbReference type="GO" id="GO:0005829">
    <property type="term" value="C:cytosol"/>
    <property type="evidence" value="ECO:0007669"/>
    <property type="project" value="TreeGrafter"/>
</dbReference>
<dbReference type="Pfam" id="PF13545">
    <property type="entry name" value="HTH_Crp_2"/>
    <property type="match status" value="1"/>
</dbReference>
<dbReference type="InterPro" id="IPR018490">
    <property type="entry name" value="cNMP-bd_dom_sf"/>
</dbReference>
<dbReference type="InterPro" id="IPR036388">
    <property type="entry name" value="WH-like_DNA-bd_sf"/>
</dbReference>
<dbReference type="CDD" id="cd00092">
    <property type="entry name" value="HTH_CRP"/>
    <property type="match status" value="1"/>
</dbReference>
<accession>A0A1I0HTT3</accession>
<dbReference type="PANTHER" id="PTHR24567:SF75">
    <property type="entry name" value="FUMARATE AND NITRATE REDUCTION REGULATORY PROTEIN"/>
    <property type="match status" value="1"/>
</dbReference>
<proteinExistence type="predicted"/>
<dbReference type="GO" id="GO:0016301">
    <property type="term" value="F:kinase activity"/>
    <property type="evidence" value="ECO:0007669"/>
    <property type="project" value="UniProtKB-KW"/>
</dbReference>
<keyword evidence="2" id="KW-0238">DNA-binding</keyword>
<keyword evidence="1" id="KW-0805">Transcription regulation</keyword>
<dbReference type="PANTHER" id="PTHR24567">
    <property type="entry name" value="CRP FAMILY TRANSCRIPTIONAL REGULATORY PROTEIN"/>
    <property type="match status" value="1"/>
</dbReference>
<dbReference type="EMBL" id="FOHO01000012">
    <property type="protein sequence ID" value="SET86737.1"/>
    <property type="molecule type" value="Genomic_DNA"/>
</dbReference>
<evidence type="ECO:0000259" key="5">
    <source>
        <dbReference type="PROSITE" id="PS51063"/>
    </source>
</evidence>
<dbReference type="Gene3D" id="1.10.10.10">
    <property type="entry name" value="Winged helix-like DNA-binding domain superfamily/Winged helix DNA-binding domain"/>
    <property type="match status" value="1"/>
</dbReference>
<dbReference type="GO" id="GO:0003677">
    <property type="term" value="F:DNA binding"/>
    <property type="evidence" value="ECO:0007669"/>
    <property type="project" value="UniProtKB-KW"/>
</dbReference>
<evidence type="ECO:0000256" key="3">
    <source>
        <dbReference type="ARBA" id="ARBA00023163"/>
    </source>
</evidence>
<dbReference type="PROSITE" id="PS51063">
    <property type="entry name" value="HTH_CRP_2"/>
    <property type="match status" value="1"/>
</dbReference>
<dbReference type="SUPFAM" id="SSF51206">
    <property type="entry name" value="cAMP-binding domain-like"/>
    <property type="match status" value="1"/>
</dbReference>
<sequence length="245" mass="28344">MPEASSCLVTKLSHYMPLSDLDKERLARLEKSERSFPAGQEIYQGGDENRNLYVVKHGWAFSYTDLPDGRRQIVKIHHPGDIVGFPDVALKHSTTTLRTVESVCLCPFPKSSLDEILRKSPRLSALLISIALRDHVVLIDVLRAMGRMSAQERISYMLLDLLARLRITNRSMTDTFRLPMTQSQIADYLGLTNVYISKTFLRLEREGFIQRDHDQVRVLKEREMIELTDFHDRYAEMDTSWFPQD</sequence>
<protein>
    <submittedName>
        <fullName evidence="6">cAMP-binding domain of CRP or a regulatory subunit of cAMP-dependent protein kinases</fullName>
    </submittedName>
</protein>
<dbReference type="STRING" id="364199.SAMN04489858_11291"/>
<dbReference type="SMART" id="SM00100">
    <property type="entry name" value="cNMP"/>
    <property type="match status" value="1"/>
</dbReference>
<dbReference type="InterPro" id="IPR014710">
    <property type="entry name" value="RmlC-like_jellyroll"/>
</dbReference>
<dbReference type="PROSITE" id="PS50042">
    <property type="entry name" value="CNMP_BINDING_3"/>
    <property type="match status" value="1"/>
</dbReference>
<organism evidence="6 7">
    <name type="scientific">Paracoccus homiensis</name>
    <dbReference type="NCBI Taxonomy" id="364199"/>
    <lineage>
        <taxon>Bacteria</taxon>
        <taxon>Pseudomonadati</taxon>
        <taxon>Pseudomonadota</taxon>
        <taxon>Alphaproteobacteria</taxon>
        <taxon>Rhodobacterales</taxon>
        <taxon>Paracoccaceae</taxon>
        <taxon>Paracoccus</taxon>
    </lineage>
</organism>